<evidence type="ECO:0000256" key="1">
    <source>
        <dbReference type="SAM" id="MobiDB-lite"/>
    </source>
</evidence>
<evidence type="ECO:0000313" key="2">
    <source>
        <dbReference type="EnsemblPlants" id="Zm00001eb307500_P001"/>
    </source>
</evidence>
<organism evidence="2 3">
    <name type="scientific">Zea mays</name>
    <name type="common">Maize</name>
    <dbReference type="NCBI Taxonomy" id="4577"/>
    <lineage>
        <taxon>Eukaryota</taxon>
        <taxon>Viridiplantae</taxon>
        <taxon>Streptophyta</taxon>
        <taxon>Embryophyta</taxon>
        <taxon>Tracheophyta</taxon>
        <taxon>Spermatophyta</taxon>
        <taxon>Magnoliopsida</taxon>
        <taxon>Liliopsida</taxon>
        <taxon>Poales</taxon>
        <taxon>Poaceae</taxon>
        <taxon>PACMAD clade</taxon>
        <taxon>Panicoideae</taxon>
        <taxon>Andropogonodae</taxon>
        <taxon>Andropogoneae</taxon>
        <taxon>Tripsacinae</taxon>
        <taxon>Zea</taxon>
    </lineage>
</organism>
<dbReference type="EnsemblPlants" id="Zm00001eb307500_T001">
    <property type="protein sequence ID" value="Zm00001eb307500_P001"/>
    <property type="gene ID" value="Zm00001eb307500"/>
</dbReference>
<feature type="compositionally biased region" description="Basic residues" evidence="1">
    <location>
        <begin position="48"/>
        <end position="58"/>
    </location>
</feature>
<accession>A0A804Q996</accession>
<feature type="compositionally biased region" description="Low complexity" evidence="1">
    <location>
        <begin position="10"/>
        <end position="20"/>
    </location>
</feature>
<evidence type="ECO:0000313" key="3">
    <source>
        <dbReference type="Proteomes" id="UP000007305"/>
    </source>
</evidence>
<reference evidence="3" key="1">
    <citation type="submission" date="2015-12" db="EMBL/GenBank/DDBJ databases">
        <title>Update maize B73 reference genome by single molecule sequencing technologies.</title>
        <authorList>
            <consortium name="Maize Genome Sequencing Project"/>
            <person name="Ware D."/>
        </authorList>
    </citation>
    <scope>NUCLEOTIDE SEQUENCE [LARGE SCALE GENOMIC DNA]</scope>
    <source>
        <strain evidence="3">cv. B73</strain>
    </source>
</reference>
<dbReference type="AlphaFoldDB" id="A0A804Q996"/>
<dbReference type="Proteomes" id="UP000007305">
    <property type="component" value="Chromosome 7"/>
</dbReference>
<name>A0A804Q996_MAIZE</name>
<feature type="region of interest" description="Disordered" evidence="1">
    <location>
        <begin position="1"/>
        <end position="66"/>
    </location>
</feature>
<dbReference type="InParanoid" id="A0A804Q996"/>
<proteinExistence type="predicted"/>
<reference evidence="2" key="3">
    <citation type="submission" date="2021-05" db="UniProtKB">
        <authorList>
            <consortium name="EnsemblPlants"/>
        </authorList>
    </citation>
    <scope>IDENTIFICATION</scope>
    <source>
        <strain evidence="2">cv. B73</strain>
    </source>
</reference>
<protein>
    <submittedName>
        <fullName evidence="2">Uncharacterized protein</fullName>
    </submittedName>
</protein>
<sequence>MPPPSPPPAAAGARLGSALRCTPRHDRAPAHPTRRTMRLTMSRSNTQCRHHAWRHRAGAKTTEELN</sequence>
<reference evidence="2" key="2">
    <citation type="submission" date="2019-07" db="EMBL/GenBank/DDBJ databases">
        <authorList>
            <person name="Seetharam A."/>
            <person name="Woodhouse M."/>
            <person name="Cannon E."/>
        </authorList>
    </citation>
    <scope>NUCLEOTIDE SEQUENCE [LARGE SCALE GENOMIC DNA]</scope>
    <source>
        <strain evidence="2">cv. B73</strain>
    </source>
</reference>
<keyword evidence="3" id="KW-1185">Reference proteome</keyword>
<dbReference type="Gramene" id="Zm00001eb307500_T001">
    <property type="protein sequence ID" value="Zm00001eb307500_P001"/>
    <property type="gene ID" value="Zm00001eb307500"/>
</dbReference>